<name>A0ABD2MXB3_9CUCU</name>
<comment type="caution">
    <text evidence="3">The sequence shown here is derived from an EMBL/GenBank/DDBJ whole genome shotgun (WGS) entry which is preliminary data.</text>
</comment>
<evidence type="ECO:0000256" key="2">
    <source>
        <dbReference type="SAM" id="MobiDB-lite"/>
    </source>
</evidence>
<protein>
    <submittedName>
        <fullName evidence="3">Uncharacterized protein</fullName>
    </submittedName>
</protein>
<feature type="region of interest" description="Disordered" evidence="2">
    <location>
        <begin position="204"/>
        <end position="232"/>
    </location>
</feature>
<sequence length="232" mass="26483">MNLPRPSRSHPTYKKTILDATKTVTERSIFLTVEEAVELSGTIDLCVAVDGTRQKRIEWSCMCHKCRNGKVVDVSREISGILRDGDFKGFVKVLKFDLYGSDYKTKNKNVWITYRNGWERGSGIRKNSGKNLAGIYRLTVLSTTGRCARGGGFVQRSVLSPIEMRQHPGRNCLRAMKRREEERIRKSEKDLEEFRLRGRKRTIQKRKRLEDDLAEEEDPSGSNPAYGAGSPQ</sequence>
<keyword evidence="4" id="KW-1185">Reference proteome</keyword>
<evidence type="ECO:0000313" key="4">
    <source>
        <dbReference type="Proteomes" id="UP001516400"/>
    </source>
</evidence>
<keyword evidence="1" id="KW-0175">Coiled coil</keyword>
<accession>A0ABD2MXB3</accession>
<evidence type="ECO:0000313" key="3">
    <source>
        <dbReference type="EMBL" id="KAL3271125.1"/>
    </source>
</evidence>
<reference evidence="3 4" key="1">
    <citation type="journal article" date="2021" name="BMC Biol.">
        <title>Horizontally acquired antibacterial genes associated with adaptive radiation of ladybird beetles.</title>
        <authorList>
            <person name="Li H.S."/>
            <person name="Tang X.F."/>
            <person name="Huang Y.H."/>
            <person name="Xu Z.Y."/>
            <person name="Chen M.L."/>
            <person name="Du X.Y."/>
            <person name="Qiu B.Y."/>
            <person name="Chen P.T."/>
            <person name="Zhang W."/>
            <person name="Slipinski A."/>
            <person name="Escalona H.E."/>
            <person name="Waterhouse R.M."/>
            <person name="Zwick A."/>
            <person name="Pang H."/>
        </authorList>
    </citation>
    <scope>NUCLEOTIDE SEQUENCE [LARGE SCALE GENOMIC DNA]</scope>
    <source>
        <strain evidence="3">SYSU2018</strain>
    </source>
</reference>
<dbReference type="EMBL" id="JABFTP020000042">
    <property type="protein sequence ID" value="KAL3271125.1"/>
    <property type="molecule type" value="Genomic_DNA"/>
</dbReference>
<gene>
    <name evidence="3" type="ORF">HHI36_021622</name>
</gene>
<evidence type="ECO:0000256" key="1">
    <source>
        <dbReference type="SAM" id="Coils"/>
    </source>
</evidence>
<organism evidence="3 4">
    <name type="scientific">Cryptolaemus montrouzieri</name>
    <dbReference type="NCBI Taxonomy" id="559131"/>
    <lineage>
        <taxon>Eukaryota</taxon>
        <taxon>Metazoa</taxon>
        <taxon>Ecdysozoa</taxon>
        <taxon>Arthropoda</taxon>
        <taxon>Hexapoda</taxon>
        <taxon>Insecta</taxon>
        <taxon>Pterygota</taxon>
        <taxon>Neoptera</taxon>
        <taxon>Endopterygota</taxon>
        <taxon>Coleoptera</taxon>
        <taxon>Polyphaga</taxon>
        <taxon>Cucujiformia</taxon>
        <taxon>Coccinelloidea</taxon>
        <taxon>Coccinellidae</taxon>
        <taxon>Scymninae</taxon>
        <taxon>Scymnini</taxon>
        <taxon>Cryptolaemus</taxon>
    </lineage>
</organism>
<dbReference type="AlphaFoldDB" id="A0ABD2MXB3"/>
<proteinExistence type="predicted"/>
<feature type="coiled-coil region" evidence="1">
    <location>
        <begin position="170"/>
        <end position="197"/>
    </location>
</feature>
<dbReference type="Proteomes" id="UP001516400">
    <property type="component" value="Unassembled WGS sequence"/>
</dbReference>